<evidence type="ECO:0000313" key="3">
    <source>
        <dbReference type="Proteomes" id="UP001203852"/>
    </source>
</evidence>
<dbReference type="AlphaFoldDB" id="A0AAN6DPT9"/>
<feature type="non-terminal residue" evidence="2">
    <location>
        <position position="74"/>
    </location>
</feature>
<dbReference type="EMBL" id="MU404360">
    <property type="protein sequence ID" value="KAI1609462.1"/>
    <property type="molecule type" value="Genomic_DNA"/>
</dbReference>
<keyword evidence="1" id="KW-0732">Signal</keyword>
<name>A0AAN6DPT9_9EURO</name>
<proteinExistence type="predicted"/>
<accession>A0AAN6DPT9</accession>
<reference evidence="2" key="1">
    <citation type="journal article" date="2022" name="bioRxiv">
        <title>Deciphering the potential niche of two novel black yeast fungi from a biological soil crust based on their genomes, phenotypes, and melanin regulation.</title>
        <authorList>
            <consortium name="DOE Joint Genome Institute"/>
            <person name="Carr E.C."/>
            <person name="Barton Q."/>
            <person name="Grambo S."/>
            <person name="Sullivan M."/>
            <person name="Renfro C.M."/>
            <person name="Kuo A."/>
            <person name="Pangilinan J."/>
            <person name="Lipzen A."/>
            <person name="Keymanesh K."/>
            <person name="Savage E."/>
            <person name="Barry K."/>
            <person name="Grigoriev I.V."/>
            <person name="Riekhof W.R."/>
            <person name="Harris S.S."/>
        </authorList>
    </citation>
    <scope>NUCLEOTIDE SEQUENCE</scope>
    <source>
        <strain evidence="2">JF 03-4F</strain>
    </source>
</reference>
<comment type="caution">
    <text evidence="2">The sequence shown here is derived from an EMBL/GenBank/DDBJ whole genome shotgun (WGS) entry which is preliminary data.</text>
</comment>
<feature type="signal peptide" evidence="1">
    <location>
        <begin position="1"/>
        <end position="15"/>
    </location>
</feature>
<feature type="chain" id="PRO_5043037777" description="Secreted protein" evidence="1">
    <location>
        <begin position="16"/>
        <end position="74"/>
    </location>
</feature>
<evidence type="ECO:0008006" key="4">
    <source>
        <dbReference type="Google" id="ProtNLM"/>
    </source>
</evidence>
<dbReference type="Proteomes" id="UP001203852">
    <property type="component" value="Unassembled WGS sequence"/>
</dbReference>
<organism evidence="2 3">
    <name type="scientific">Exophiala viscosa</name>
    <dbReference type="NCBI Taxonomy" id="2486360"/>
    <lineage>
        <taxon>Eukaryota</taxon>
        <taxon>Fungi</taxon>
        <taxon>Dikarya</taxon>
        <taxon>Ascomycota</taxon>
        <taxon>Pezizomycotina</taxon>
        <taxon>Eurotiomycetes</taxon>
        <taxon>Chaetothyriomycetidae</taxon>
        <taxon>Chaetothyriales</taxon>
        <taxon>Herpotrichiellaceae</taxon>
        <taxon>Exophiala</taxon>
    </lineage>
</organism>
<evidence type="ECO:0000313" key="2">
    <source>
        <dbReference type="EMBL" id="KAI1609462.1"/>
    </source>
</evidence>
<protein>
    <recommendedName>
        <fullName evidence="4">Secreted protein</fullName>
    </recommendedName>
</protein>
<keyword evidence="3" id="KW-1185">Reference proteome</keyword>
<evidence type="ECO:0000256" key="1">
    <source>
        <dbReference type="SAM" id="SignalP"/>
    </source>
</evidence>
<sequence length="74" mass="8261">MLFSTLVYWPLEAVAQCCGQRRAPDIVTPNSEFAPTWLGHFLQFVAEETVGRVARCKVCNLQVSGERGDTSKLM</sequence>
<gene>
    <name evidence="2" type="ORF">EDD36DRAFT_446025</name>
</gene>